<dbReference type="RefSeq" id="WP_002686078.1">
    <property type="nucleotide sequence ID" value="NZ_JH600070.1"/>
</dbReference>
<dbReference type="AlphaFoldDB" id="I3CGT1"/>
<dbReference type="OrthoDB" id="9896805at2"/>
<proteinExistence type="predicted"/>
<evidence type="ECO:0000313" key="2">
    <source>
        <dbReference type="Proteomes" id="UP000005744"/>
    </source>
</evidence>
<dbReference type="STRING" id="395493.BegalDRAFT_1952"/>
<reference evidence="1 2" key="1">
    <citation type="submission" date="2011-11" db="EMBL/GenBank/DDBJ databases">
        <title>Improved High-Quality Draft sequence of Beggiatoa alba B18lD.</title>
        <authorList>
            <consortium name="US DOE Joint Genome Institute"/>
            <person name="Lucas S."/>
            <person name="Han J."/>
            <person name="Lapidus A."/>
            <person name="Cheng J.-F."/>
            <person name="Goodwin L."/>
            <person name="Pitluck S."/>
            <person name="Peters L."/>
            <person name="Mikhailova N."/>
            <person name="Held B."/>
            <person name="Detter J.C."/>
            <person name="Han C."/>
            <person name="Tapia R."/>
            <person name="Land M."/>
            <person name="Hauser L."/>
            <person name="Kyrpides N."/>
            <person name="Ivanova N."/>
            <person name="Pagani I."/>
            <person name="Samuel K."/>
            <person name="Teske A."/>
            <person name="Mueller J."/>
            <person name="Woyke T."/>
        </authorList>
    </citation>
    <scope>NUCLEOTIDE SEQUENCE [LARGE SCALE GENOMIC DNA]</scope>
    <source>
        <strain evidence="1 2">B18LD</strain>
    </source>
</reference>
<organism evidence="1 2">
    <name type="scientific">Beggiatoa alba B18LD</name>
    <dbReference type="NCBI Taxonomy" id="395493"/>
    <lineage>
        <taxon>Bacteria</taxon>
        <taxon>Pseudomonadati</taxon>
        <taxon>Pseudomonadota</taxon>
        <taxon>Gammaproteobacteria</taxon>
        <taxon>Thiotrichales</taxon>
        <taxon>Thiotrichaceae</taxon>
        <taxon>Beggiatoa</taxon>
    </lineage>
</organism>
<dbReference type="HOGENOM" id="CLU_2231271_0_0_6"/>
<sequence length="105" mass="12171">MDKYKFSYLFSSHAELIEFSALQNLDDFAYFTLDGKIPFFYADGQLAYSSIDTKLAQPSTVKTEKRDLFDNPIIEVFLDEALYIKLLPNEHLYRVESLRIPAPAH</sequence>
<accession>I3CGT1</accession>
<dbReference type="Proteomes" id="UP000005744">
    <property type="component" value="Unassembled WGS sequence"/>
</dbReference>
<gene>
    <name evidence="1" type="ORF">BegalDRAFT_1952</name>
</gene>
<keyword evidence="2" id="KW-1185">Reference proteome</keyword>
<protein>
    <submittedName>
        <fullName evidence="1">Uncharacterized protein</fullName>
    </submittedName>
</protein>
<dbReference type="EMBL" id="JH600070">
    <property type="protein sequence ID" value="EIJ42824.1"/>
    <property type="molecule type" value="Genomic_DNA"/>
</dbReference>
<name>I3CGT1_9GAMM</name>
<evidence type="ECO:0000313" key="1">
    <source>
        <dbReference type="EMBL" id="EIJ42824.1"/>
    </source>
</evidence>